<dbReference type="PANTHER" id="PTHR48071:SF24">
    <property type="entry name" value="DELETED IN MALIGNANT BRAIN TUMORS 1 PROTEIN-LIKE"/>
    <property type="match status" value="1"/>
</dbReference>
<feature type="compositionally biased region" description="Pro residues" evidence="3">
    <location>
        <begin position="1374"/>
        <end position="1385"/>
    </location>
</feature>
<feature type="region of interest" description="Disordered" evidence="3">
    <location>
        <begin position="593"/>
        <end position="645"/>
    </location>
</feature>
<protein>
    <recommendedName>
        <fullName evidence="6">SRCR domain-containing protein</fullName>
    </recommendedName>
</protein>
<keyword evidence="4" id="KW-0472">Membrane</keyword>
<dbReference type="EMBL" id="CAKKNE010000004">
    <property type="protein sequence ID" value="CAH0374198.1"/>
    <property type="molecule type" value="Genomic_DNA"/>
</dbReference>
<keyword evidence="4" id="KW-1133">Transmembrane helix</keyword>
<dbReference type="InterPro" id="IPR036772">
    <property type="entry name" value="SRCR-like_dom_sf"/>
</dbReference>
<evidence type="ECO:0000259" key="6">
    <source>
        <dbReference type="PROSITE" id="PS50287"/>
    </source>
</evidence>
<dbReference type="FunFam" id="3.10.250.10:FF:000001">
    <property type="entry name" value="Lysyl oxidase 4 isoform X1"/>
    <property type="match status" value="1"/>
</dbReference>
<accession>A0A8J2SKQ6</accession>
<dbReference type="Gene3D" id="3.10.250.10">
    <property type="entry name" value="SRCR-like domain"/>
    <property type="match status" value="1"/>
</dbReference>
<keyword evidence="2" id="KW-1015">Disulfide bond</keyword>
<keyword evidence="4" id="KW-0812">Transmembrane</keyword>
<evidence type="ECO:0000313" key="8">
    <source>
        <dbReference type="Proteomes" id="UP000789595"/>
    </source>
</evidence>
<dbReference type="PANTHER" id="PTHR48071">
    <property type="entry name" value="SRCR DOMAIN-CONTAINING PROTEIN"/>
    <property type="match status" value="1"/>
</dbReference>
<proteinExistence type="predicted"/>
<feature type="signal peptide" evidence="5">
    <location>
        <begin position="1"/>
        <end position="16"/>
    </location>
</feature>
<feature type="compositionally biased region" description="Pro residues" evidence="3">
    <location>
        <begin position="610"/>
        <end position="622"/>
    </location>
</feature>
<keyword evidence="8" id="KW-1185">Reference proteome</keyword>
<feature type="chain" id="PRO_5035204473" description="SRCR domain-containing protein" evidence="5">
    <location>
        <begin position="17"/>
        <end position="1471"/>
    </location>
</feature>
<feature type="transmembrane region" description="Helical" evidence="4">
    <location>
        <begin position="1326"/>
        <end position="1352"/>
    </location>
</feature>
<dbReference type="GO" id="GO:0004252">
    <property type="term" value="F:serine-type endopeptidase activity"/>
    <property type="evidence" value="ECO:0007669"/>
    <property type="project" value="TreeGrafter"/>
</dbReference>
<dbReference type="PRINTS" id="PR00258">
    <property type="entry name" value="SPERACTRCPTR"/>
</dbReference>
<dbReference type="GO" id="GO:0005886">
    <property type="term" value="C:plasma membrane"/>
    <property type="evidence" value="ECO:0007669"/>
    <property type="project" value="TreeGrafter"/>
</dbReference>
<feature type="compositionally biased region" description="Acidic residues" evidence="3">
    <location>
        <begin position="1461"/>
        <end position="1471"/>
    </location>
</feature>
<dbReference type="GO" id="GO:0031638">
    <property type="term" value="P:zymogen activation"/>
    <property type="evidence" value="ECO:0007669"/>
    <property type="project" value="TreeGrafter"/>
</dbReference>
<dbReference type="SUPFAM" id="SSF56487">
    <property type="entry name" value="SRCR-like"/>
    <property type="match status" value="1"/>
</dbReference>
<organism evidence="7 8">
    <name type="scientific">Pelagomonas calceolata</name>
    <dbReference type="NCBI Taxonomy" id="35677"/>
    <lineage>
        <taxon>Eukaryota</taxon>
        <taxon>Sar</taxon>
        <taxon>Stramenopiles</taxon>
        <taxon>Ochrophyta</taxon>
        <taxon>Pelagophyceae</taxon>
        <taxon>Pelagomonadales</taxon>
        <taxon>Pelagomonadaceae</taxon>
        <taxon>Pelagomonas</taxon>
    </lineage>
</organism>
<keyword evidence="1 5" id="KW-0732">Signal</keyword>
<evidence type="ECO:0000256" key="5">
    <source>
        <dbReference type="SAM" id="SignalP"/>
    </source>
</evidence>
<gene>
    <name evidence="7" type="ORF">PECAL_4P14680</name>
</gene>
<feature type="compositionally biased region" description="Pro residues" evidence="3">
    <location>
        <begin position="631"/>
        <end position="641"/>
    </location>
</feature>
<dbReference type="SMART" id="SM00202">
    <property type="entry name" value="SR"/>
    <property type="match status" value="1"/>
</dbReference>
<evidence type="ECO:0000256" key="2">
    <source>
        <dbReference type="ARBA" id="ARBA00023157"/>
    </source>
</evidence>
<dbReference type="InterPro" id="IPR001190">
    <property type="entry name" value="SRCR"/>
</dbReference>
<feature type="domain" description="SRCR" evidence="6">
    <location>
        <begin position="1013"/>
        <end position="1113"/>
    </location>
</feature>
<evidence type="ECO:0000256" key="1">
    <source>
        <dbReference type="ARBA" id="ARBA00022729"/>
    </source>
</evidence>
<feature type="region of interest" description="Disordered" evidence="3">
    <location>
        <begin position="1356"/>
        <end position="1471"/>
    </location>
</feature>
<dbReference type="Proteomes" id="UP000789595">
    <property type="component" value="Unassembled WGS sequence"/>
</dbReference>
<name>A0A8J2SKQ6_9STRA</name>
<feature type="region of interest" description="Disordered" evidence="3">
    <location>
        <begin position="1154"/>
        <end position="1179"/>
    </location>
</feature>
<dbReference type="OrthoDB" id="536948at2759"/>
<evidence type="ECO:0000256" key="4">
    <source>
        <dbReference type="SAM" id="Phobius"/>
    </source>
</evidence>
<evidence type="ECO:0000256" key="3">
    <source>
        <dbReference type="SAM" id="MobiDB-lite"/>
    </source>
</evidence>
<dbReference type="Pfam" id="PF00530">
    <property type="entry name" value="SRCR"/>
    <property type="match status" value="1"/>
</dbReference>
<reference evidence="7" key="1">
    <citation type="submission" date="2021-11" db="EMBL/GenBank/DDBJ databases">
        <authorList>
            <consortium name="Genoscope - CEA"/>
            <person name="William W."/>
        </authorList>
    </citation>
    <scope>NUCLEOTIDE SEQUENCE</scope>
</reference>
<evidence type="ECO:0000313" key="7">
    <source>
        <dbReference type="EMBL" id="CAH0374198.1"/>
    </source>
</evidence>
<comment type="caution">
    <text evidence="7">The sequence shown here is derived from an EMBL/GenBank/DDBJ whole genome shotgun (WGS) entry which is preliminary data.</text>
</comment>
<sequence>MKTAVALALCLVGADARKPSRETARSRIEKLLGTRGGKKTTSAGRRLGSPKQLVDTAHPLLKARWEATGKLTLADIEAAAAAPEWRTERAVRGRDRVSRLGSINDDRTAADCAAYTGSGAACFDGDQSYFDDDFTVALAPGACATCGYSDSAPSGGSNDFRDCITCADAAYELMVLFGDCTGVCVDAAGKATLEGMGFADLDDSACEATRACYDDDGFVDSLALGGTNANYIGGDGVFLATQGSIAELPGPCSYDYSYSYSYHEFLLCPDLESAYVTCLETAAQNGVDASAGGWSCCAADASFPTTCAGMQTYYEFQDACGDPPAACAAEWHTYVECVYATALDAINDDLTGAAPLNCDLNCTATYYSYSYSGACTENCIACDGPGYEDCLECESGYAHYDADGDGGGSCWPECRGQTACYADGSPCATGEFCNFDGGSSGAGNACEQCSSFSESVACYNDGLPDDGAVDCHACCFGGEPLYSHLYNEPAYSFSYTCSDDATTWSDCLKASALTYDDDFFQFDSSSYAYSYGPPTTCDEAQQHPFFVEHCAYSPPECQSEYWSYVECLFEYQLLSDLNIAGCDLDCASAPQPTRAPTLAPSLTPTAQPTTPRPTPKPTPAPSVTPGNPTAMPVPAPTPAPSVTPGNPTAMPVSGSPAVYTFQAGHCYPGSEAPFINTGGSMGSDLAETGTPQECYAYCVGNSGYMGLDLEPLDNMDWSWMGESYVCFTETFDADAELSNFCNDDDDYSYSYGGVPDDAVLCPGLPAADYCDCGGDCTGQPGWCNCTEALECCGLSQAPYSYSYLPAYSYLPCPDELEDFTDCLSSTPGFTADDDFFTDNDYSFSFGGDALCDPSSWPDLDWYDGGGVCGACKALVNWEMYGSTCGGYCSGIGLTCIDGWEEFSDDSCTVDYHLGCDGSVSTSDAICECSSSGSSSGGSDDFSPETCDDVQQWLSNGQCANGPAVCQTEYQAYFECIYEDLALSALGLACDFTCALPAPEPTTPAPSVDGEGTLRLVDGTSAYEGRVEILHNNEWGTVCDDDWDLQDATVVCEQLFGTDALEAKTSAFFGQGSGTIWMDAVSCAGDEAVLSECSFDGWGNHDCGHNEDAGVVCSTCFPTCFGETCDHWTTHGDSCSTLEGTYDCDCSGCACAAPPTPTPTPRPTPCAGPTPTPTPKPTPVPTEAPVVAGSLTLSGISVAEASGEESKAVLQGAIADVAGVSKGDVTILGVAAARRRRLQTGVVVDYKIQLTDHEASEDAAANLASASPADVDEAIDDAAKKASTRAVFAGVATTSLTSTVVAATDAPTAAPTTWWDNKKKRKDAMPVIIGIVVGCVVGFCCCIAGLCLCVARWQKKQKQKPRKPPTPPLVGDAQPPTPPPPTPPPALAAIPQKRGWYPSPSAPPPALAPIKAQAAGWSTEEPPPPPPAVPVAEAVSEGWGARGLRRLASWRSSPREGAESAPEPEPEPEPEA</sequence>
<dbReference type="PROSITE" id="PS50287">
    <property type="entry name" value="SRCR_2"/>
    <property type="match status" value="1"/>
</dbReference>